<dbReference type="InterPro" id="IPR016181">
    <property type="entry name" value="Acyl_CoA_acyltransferase"/>
</dbReference>
<reference evidence="4 5" key="1">
    <citation type="submission" date="2016-12" db="EMBL/GenBank/DDBJ databases">
        <title>Candidatus Reconcilibacillus cellulovorans genome.</title>
        <authorList>
            <person name="Kolinko S."/>
            <person name="Wu Y.-W."/>
            <person name="Tachea F."/>
            <person name="Denzel E."/>
            <person name="Hiras J."/>
            <person name="Baecker N."/>
            <person name="Chan L.J."/>
            <person name="Eichorst S.A."/>
            <person name="Frey D."/>
            <person name="Adams P.D."/>
            <person name="Pray T."/>
            <person name="Tanjore D."/>
            <person name="Petzold C.J."/>
            <person name="Gladden J.M."/>
            <person name="Simmons B.A."/>
            <person name="Singer S.W."/>
        </authorList>
    </citation>
    <scope>NUCLEOTIDE SEQUENCE [LARGE SCALE GENOMIC DNA]</scope>
    <source>
        <strain evidence="4">JTherm</strain>
    </source>
</reference>
<dbReference type="InterPro" id="IPR000182">
    <property type="entry name" value="GNAT_dom"/>
</dbReference>
<keyword evidence="2" id="KW-1133">Transmembrane helix</keyword>
<dbReference type="Pfam" id="PF00583">
    <property type="entry name" value="Acetyltransf_1"/>
    <property type="match status" value="1"/>
</dbReference>
<accession>A0A2A6DY67</accession>
<dbReference type="Gene3D" id="3.40.630.30">
    <property type="match status" value="1"/>
</dbReference>
<keyword evidence="2" id="KW-0812">Transmembrane</keyword>
<evidence type="ECO:0000256" key="2">
    <source>
        <dbReference type="SAM" id="Phobius"/>
    </source>
</evidence>
<dbReference type="CDD" id="cd04301">
    <property type="entry name" value="NAT_SF"/>
    <property type="match status" value="1"/>
</dbReference>
<keyword evidence="2" id="KW-0472">Membrane</keyword>
<dbReference type="SUPFAM" id="SSF55729">
    <property type="entry name" value="Acyl-CoA N-acyltransferases (Nat)"/>
    <property type="match status" value="1"/>
</dbReference>
<keyword evidence="4" id="KW-0808">Transferase</keyword>
<feature type="region of interest" description="Disordered" evidence="1">
    <location>
        <begin position="153"/>
        <end position="174"/>
    </location>
</feature>
<comment type="caution">
    <text evidence="4">The sequence shown here is derived from an EMBL/GenBank/DDBJ whole genome shotgun (WGS) entry which is preliminary data.</text>
</comment>
<dbReference type="GO" id="GO:0008080">
    <property type="term" value="F:N-acetyltransferase activity"/>
    <property type="evidence" value="ECO:0007669"/>
    <property type="project" value="InterPro"/>
</dbReference>
<gene>
    <name evidence="4" type="ORF">BLM47_10500</name>
</gene>
<evidence type="ECO:0000256" key="1">
    <source>
        <dbReference type="SAM" id="MobiDB-lite"/>
    </source>
</evidence>
<dbReference type="PANTHER" id="PTHR43072">
    <property type="entry name" value="N-ACETYLTRANSFERASE"/>
    <property type="match status" value="1"/>
</dbReference>
<organism evidence="4 5">
    <name type="scientific">Candidatus Reconcilbacillus cellulovorans</name>
    <dbReference type="NCBI Taxonomy" id="1906605"/>
    <lineage>
        <taxon>Bacteria</taxon>
        <taxon>Bacillati</taxon>
        <taxon>Bacillota</taxon>
        <taxon>Bacilli</taxon>
        <taxon>Bacillales</taxon>
        <taxon>Paenibacillaceae</taxon>
        <taxon>Candidatus Reconcilbacillus</taxon>
    </lineage>
</organism>
<dbReference type="AlphaFoldDB" id="A0A2A6DY67"/>
<dbReference type="EMBL" id="MOXJ01000026">
    <property type="protein sequence ID" value="PDO09840.1"/>
    <property type="molecule type" value="Genomic_DNA"/>
</dbReference>
<dbReference type="InterPro" id="IPR006464">
    <property type="entry name" value="AcTrfase_RimI/Ard1"/>
</dbReference>
<evidence type="ECO:0000313" key="5">
    <source>
        <dbReference type="Proteomes" id="UP000243688"/>
    </source>
</evidence>
<feature type="transmembrane region" description="Helical" evidence="2">
    <location>
        <begin position="42"/>
        <end position="64"/>
    </location>
</feature>
<dbReference type="Proteomes" id="UP000243688">
    <property type="component" value="Unassembled WGS sequence"/>
</dbReference>
<name>A0A2A6DY67_9BACL</name>
<proteinExistence type="predicted"/>
<feature type="domain" description="N-acetyltransferase" evidence="3">
    <location>
        <begin position="3"/>
        <end position="148"/>
    </location>
</feature>
<sequence>MEVRLRKMRTSDIPTISQIERESFPAPWSEEAFYHELVHNRLAYYIVAEVGGAVVGYAGMWLVIGEAHVTNIAVRPAYRGRKIGERLMRELRRVALRKGAVRMTLEVRVSNRIAQNLYQKLGFVASGVRPGYYADNGEDALIMWADLRKEVSGGEEDGGGRGRPVSDSCGGNQL</sequence>
<dbReference type="PANTHER" id="PTHR43072:SF60">
    <property type="entry name" value="L-2,4-DIAMINOBUTYRIC ACID ACETYLTRANSFERASE"/>
    <property type="match status" value="1"/>
</dbReference>
<evidence type="ECO:0000259" key="3">
    <source>
        <dbReference type="PROSITE" id="PS51186"/>
    </source>
</evidence>
<evidence type="ECO:0000313" key="4">
    <source>
        <dbReference type="EMBL" id="PDO09840.1"/>
    </source>
</evidence>
<dbReference type="NCBIfam" id="TIGR01575">
    <property type="entry name" value="rimI"/>
    <property type="match status" value="1"/>
</dbReference>
<dbReference type="PROSITE" id="PS51186">
    <property type="entry name" value="GNAT"/>
    <property type="match status" value="1"/>
</dbReference>
<protein>
    <submittedName>
        <fullName evidence="4">Ribosomal-protein-alanine N-acetyltransferase</fullName>
    </submittedName>
</protein>